<keyword evidence="3" id="KW-1185">Reference proteome</keyword>
<dbReference type="Proteomes" id="UP000197153">
    <property type="component" value="Chromosome 2"/>
</dbReference>
<reference evidence="2 3" key="1">
    <citation type="submission" date="2017-06" db="EMBL/GenBank/DDBJ databases">
        <title>Complete genome sequence of Nitrospirillum amazonense strain CBAmC, an endophytic nitrogen-fixing and plant growth-promoting bacterium, isolated from sugarcane.</title>
        <authorList>
            <person name="Schwab S."/>
            <person name="dos Santos Teixeira K.R."/>
            <person name="Simoes Araujo J.L."/>
            <person name="Soares Vidal M."/>
            <person name="Borges de Freitas H.R."/>
            <person name="Rivello Crivelaro A.L."/>
            <person name="Bueno de Camargo Nunes A."/>
            <person name="dos Santos C.M."/>
            <person name="Palmeira da Silva Rosa D."/>
            <person name="da Silva Padilha D."/>
            <person name="da Silva E."/>
            <person name="Araujo Terra L."/>
            <person name="Soares Mendes V."/>
            <person name="Farinelli L."/>
            <person name="Magalhaes Cruz L."/>
            <person name="Baldani J.I."/>
        </authorList>
    </citation>
    <scope>NUCLEOTIDE SEQUENCE [LARGE SCALE GENOMIC DNA]</scope>
    <source>
        <strain evidence="2 3">CBAmC</strain>
    </source>
</reference>
<dbReference type="KEGG" id="nao:Y958_19030"/>
<evidence type="ECO:0000313" key="2">
    <source>
        <dbReference type="EMBL" id="ASG22973.1"/>
    </source>
</evidence>
<dbReference type="InterPro" id="IPR002545">
    <property type="entry name" value="CheW-lke_dom"/>
</dbReference>
<dbReference type="RefSeq" id="WP_088873515.1">
    <property type="nucleotide sequence ID" value="NZ_CP022111.1"/>
</dbReference>
<gene>
    <name evidence="2" type="ORF">Y958_19030</name>
</gene>
<dbReference type="GO" id="GO:0007165">
    <property type="term" value="P:signal transduction"/>
    <property type="evidence" value="ECO:0007669"/>
    <property type="project" value="InterPro"/>
</dbReference>
<dbReference type="Gene3D" id="2.30.30.40">
    <property type="entry name" value="SH3 Domains"/>
    <property type="match status" value="1"/>
</dbReference>
<dbReference type="PANTHER" id="PTHR22617">
    <property type="entry name" value="CHEMOTAXIS SENSOR HISTIDINE KINASE-RELATED"/>
    <property type="match status" value="1"/>
</dbReference>
<dbReference type="Pfam" id="PF01584">
    <property type="entry name" value="CheW"/>
    <property type="match status" value="1"/>
</dbReference>
<dbReference type="GO" id="GO:0006935">
    <property type="term" value="P:chemotaxis"/>
    <property type="evidence" value="ECO:0007669"/>
    <property type="project" value="InterPro"/>
</dbReference>
<dbReference type="SMART" id="SM00260">
    <property type="entry name" value="CheW"/>
    <property type="match status" value="1"/>
</dbReference>
<protein>
    <recommendedName>
        <fullName evidence="1">CheW-like domain-containing protein</fullName>
    </recommendedName>
</protein>
<feature type="domain" description="CheW-like" evidence="1">
    <location>
        <begin position="62"/>
        <end position="205"/>
    </location>
</feature>
<dbReference type="SUPFAM" id="SSF50341">
    <property type="entry name" value="CheW-like"/>
    <property type="match status" value="1"/>
</dbReference>
<accession>A0A248JW74</accession>
<dbReference type="EMBL" id="CP022111">
    <property type="protein sequence ID" value="ASG22973.1"/>
    <property type="molecule type" value="Genomic_DNA"/>
</dbReference>
<evidence type="ECO:0000313" key="3">
    <source>
        <dbReference type="Proteomes" id="UP000197153"/>
    </source>
</evidence>
<organism evidence="2 3">
    <name type="scientific">Nitrospirillum viridazoti CBAmc</name>
    <dbReference type="NCBI Taxonomy" id="1441467"/>
    <lineage>
        <taxon>Bacteria</taxon>
        <taxon>Pseudomonadati</taxon>
        <taxon>Pseudomonadota</taxon>
        <taxon>Alphaproteobacteria</taxon>
        <taxon>Rhodospirillales</taxon>
        <taxon>Azospirillaceae</taxon>
        <taxon>Nitrospirillum</taxon>
        <taxon>Nitrospirillum viridazoti</taxon>
    </lineage>
</organism>
<dbReference type="InterPro" id="IPR036061">
    <property type="entry name" value="CheW-like_dom_sf"/>
</dbReference>
<name>A0A248JW74_9PROT</name>
<dbReference type="AlphaFoldDB" id="A0A248JW74"/>
<dbReference type="PROSITE" id="PS50851">
    <property type="entry name" value="CHEW"/>
    <property type="match status" value="1"/>
</dbReference>
<dbReference type="InterPro" id="IPR039315">
    <property type="entry name" value="CheW"/>
</dbReference>
<dbReference type="PANTHER" id="PTHR22617:SF43">
    <property type="entry name" value="PROTEIN PILI"/>
    <property type="match status" value="1"/>
</dbReference>
<evidence type="ECO:0000259" key="1">
    <source>
        <dbReference type="PROSITE" id="PS50851"/>
    </source>
</evidence>
<sequence>MAMDRAAEGRGIDWEDIHRRLAGWAAALERGWVPDEETTRRILHRRGLELAKPPVLEDDGDILEYMEFTVGQERYGFETAAVTEVLALNRLTTVPKAPSFIAGLTTVRGQVLPLVHLGRLLDLGAVPSSELRRVVVLGQAQAPGQSGGALGLLVTSIVGVSRMPRAKVQAPPSVVTGRQRHYLVGVVPPHLALLDAQRLLADPDLTVEGRSVARSG</sequence>
<dbReference type="GO" id="GO:0005829">
    <property type="term" value="C:cytosol"/>
    <property type="evidence" value="ECO:0007669"/>
    <property type="project" value="TreeGrafter"/>
</dbReference>
<dbReference type="Gene3D" id="2.40.50.180">
    <property type="entry name" value="CheA-289, Domain 4"/>
    <property type="match status" value="1"/>
</dbReference>
<proteinExistence type="predicted"/>